<dbReference type="EMBL" id="JAERQG010000004">
    <property type="protein sequence ID" value="MBL0766554.1"/>
    <property type="molecule type" value="Genomic_DNA"/>
</dbReference>
<dbReference type="Pfam" id="PF04892">
    <property type="entry name" value="VanZ"/>
    <property type="match status" value="1"/>
</dbReference>
<evidence type="ECO:0000313" key="4">
    <source>
        <dbReference type="Proteomes" id="UP000642920"/>
    </source>
</evidence>
<accession>A0A937AJA7</accession>
<evidence type="ECO:0000313" key="3">
    <source>
        <dbReference type="EMBL" id="MBL0766554.1"/>
    </source>
</evidence>
<evidence type="ECO:0000259" key="2">
    <source>
        <dbReference type="Pfam" id="PF04892"/>
    </source>
</evidence>
<dbReference type="InterPro" id="IPR006976">
    <property type="entry name" value="VanZ-like"/>
</dbReference>
<feature type="transmembrane region" description="Helical" evidence="1">
    <location>
        <begin position="5"/>
        <end position="21"/>
    </location>
</feature>
<name>A0A937AJA7_9BACT</name>
<dbReference type="PANTHER" id="PTHR28008:SF1">
    <property type="entry name" value="DOMAIN PROTEIN, PUTATIVE (AFU_ORTHOLOGUE AFUA_3G10980)-RELATED"/>
    <property type="match status" value="1"/>
</dbReference>
<feature type="transmembrane region" description="Helical" evidence="1">
    <location>
        <begin position="104"/>
        <end position="121"/>
    </location>
</feature>
<keyword evidence="1" id="KW-0472">Membrane</keyword>
<dbReference type="PANTHER" id="PTHR28008">
    <property type="entry name" value="DOMAIN PROTEIN, PUTATIVE (AFU_ORTHOLOGUE AFUA_3G10980)-RELATED"/>
    <property type="match status" value="1"/>
</dbReference>
<organism evidence="3 4">
    <name type="scientific">Marivirga atlantica</name>
    <dbReference type="NCBI Taxonomy" id="1548457"/>
    <lineage>
        <taxon>Bacteria</taxon>
        <taxon>Pseudomonadati</taxon>
        <taxon>Bacteroidota</taxon>
        <taxon>Cytophagia</taxon>
        <taxon>Cytophagales</taxon>
        <taxon>Marivirgaceae</taxon>
        <taxon>Marivirga</taxon>
    </lineage>
</organism>
<keyword evidence="1" id="KW-1133">Transmembrane helix</keyword>
<keyword evidence="4" id="KW-1185">Reference proteome</keyword>
<dbReference type="NCBIfam" id="NF037970">
    <property type="entry name" value="vanZ_1"/>
    <property type="match status" value="1"/>
</dbReference>
<comment type="caution">
    <text evidence="3">The sequence shown here is derived from an EMBL/GenBank/DDBJ whole genome shotgun (WGS) entry which is preliminary data.</text>
</comment>
<sequence length="123" mass="14022">MFFRYNLFGIIWLVIIILLGLTPGKSMPLTNLWEILSFDKAAHFAVFAIFSFLLIVGFSKQYTYLFYRYHAVKLAVLISFGVGLFIEISQAFIPGRGLEIWDMLANSLGAFAGMGVFYLIYKI</sequence>
<feature type="transmembrane region" description="Helical" evidence="1">
    <location>
        <begin position="41"/>
        <end position="59"/>
    </location>
</feature>
<dbReference type="Proteomes" id="UP000642920">
    <property type="component" value="Unassembled WGS sequence"/>
</dbReference>
<evidence type="ECO:0000256" key="1">
    <source>
        <dbReference type="SAM" id="Phobius"/>
    </source>
</evidence>
<feature type="domain" description="VanZ-like" evidence="2">
    <location>
        <begin position="33"/>
        <end position="120"/>
    </location>
</feature>
<proteinExistence type="predicted"/>
<dbReference type="AlphaFoldDB" id="A0A937AJA7"/>
<gene>
    <name evidence="3" type="ORF">JKP34_14900</name>
</gene>
<reference evidence="3" key="1">
    <citation type="submission" date="2021-01" db="EMBL/GenBank/DDBJ databases">
        <title>Marivirga sp. nov., isolated from intertidal surface sediments.</title>
        <authorList>
            <person name="Zhang M."/>
        </authorList>
    </citation>
    <scope>NUCLEOTIDE SEQUENCE</scope>
    <source>
        <strain evidence="3">SM1354</strain>
    </source>
</reference>
<feature type="transmembrane region" description="Helical" evidence="1">
    <location>
        <begin position="71"/>
        <end position="92"/>
    </location>
</feature>
<dbReference type="RefSeq" id="WP_201923229.1">
    <property type="nucleotide sequence ID" value="NZ_JAERQG010000004.1"/>
</dbReference>
<protein>
    <submittedName>
        <fullName evidence="3">VanZ family protein</fullName>
    </submittedName>
</protein>
<keyword evidence="1" id="KW-0812">Transmembrane</keyword>